<gene>
    <name evidence="2" type="ORF">METZ01_LOCUS237539</name>
</gene>
<dbReference type="EMBL" id="UINC01060311">
    <property type="protein sequence ID" value="SVB84685.1"/>
    <property type="molecule type" value="Genomic_DNA"/>
</dbReference>
<name>A0A382HC79_9ZZZZ</name>
<evidence type="ECO:0000256" key="1">
    <source>
        <dbReference type="SAM" id="MobiDB-lite"/>
    </source>
</evidence>
<proteinExistence type="predicted"/>
<evidence type="ECO:0000313" key="2">
    <source>
        <dbReference type="EMBL" id="SVB84685.1"/>
    </source>
</evidence>
<organism evidence="2">
    <name type="scientific">marine metagenome</name>
    <dbReference type="NCBI Taxonomy" id="408172"/>
    <lineage>
        <taxon>unclassified sequences</taxon>
        <taxon>metagenomes</taxon>
        <taxon>ecological metagenomes</taxon>
    </lineage>
</organism>
<dbReference type="AlphaFoldDB" id="A0A382HC79"/>
<reference evidence="2" key="1">
    <citation type="submission" date="2018-05" db="EMBL/GenBank/DDBJ databases">
        <authorList>
            <person name="Lanie J.A."/>
            <person name="Ng W.-L."/>
            <person name="Kazmierczak K.M."/>
            <person name="Andrzejewski T.M."/>
            <person name="Davidsen T.M."/>
            <person name="Wayne K.J."/>
            <person name="Tettelin H."/>
            <person name="Glass J.I."/>
            <person name="Rusch D."/>
            <person name="Podicherti R."/>
            <person name="Tsui H.-C.T."/>
            <person name="Winkler M.E."/>
        </authorList>
    </citation>
    <scope>NUCLEOTIDE SEQUENCE</scope>
</reference>
<feature type="region of interest" description="Disordered" evidence="1">
    <location>
        <begin position="1"/>
        <end position="73"/>
    </location>
</feature>
<accession>A0A382HC79</accession>
<protein>
    <submittedName>
        <fullName evidence="2">Uncharacterized protein</fullName>
    </submittedName>
</protein>
<feature type="compositionally biased region" description="Basic and acidic residues" evidence="1">
    <location>
        <begin position="12"/>
        <end position="27"/>
    </location>
</feature>
<sequence length="109" mass="12240">MRVLAHLAFKTYPDRPDGERYHDRRENDEIEPSTNDLNRLTYRECREHDDEDEGADHRPRQGSQNPLTGGDVVGMIDKGGFDLRSFGTCRFSTGSALAQEVTSGIGGDR</sequence>